<comment type="caution">
    <text evidence="1">The sequence shown here is derived from an EMBL/GenBank/DDBJ whole genome shotgun (WGS) entry which is preliminary data.</text>
</comment>
<dbReference type="EMBL" id="JAUSTT010000009">
    <property type="protein sequence ID" value="MDQ0175993.1"/>
    <property type="molecule type" value="Genomic_DNA"/>
</dbReference>
<keyword evidence="2" id="KW-1185">Reference proteome</keyword>
<accession>A0ABT9WRS2</accession>
<dbReference type="RefSeq" id="WP_307228778.1">
    <property type="nucleotide sequence ID" value="NZ_JAUSTT010000009.1"/>
</dbReference>
<organism evidence="1 2">
    <name type="scientific">Bacillus chungangensis</name>
    <dbReference type="NCBI Taxonomy" id="587633"/>
    <lineage>
        <taxon>Bacteria</taxon>
        <taxon>Bacillati</taxon>
        <taxon>Bacillota</taxon>
        <taxon>Bacilli</taxon>
        <taxon>Bacillales</taxon>
        <taxon>Bacillaceae</taxon>
        <taxon>Bacillus</taxon>
    </lineage>
</organism>
<name>A0ABT9WRS2_9BACI</name>
<proteinExistence type="predicted"/>
<evidence type="ECO:0008006" key="3">
    <source>
        <dbReference type="Google" id="ProtNLM"/>
    </source>
</evidence>
<reference evidence="1 2" key="1">
    <citation type="submission" date="2023-07" db="EMBL/GenBank/DDBJ databases">
        <title>Genomic Encyclopedia of Type Strains, Phase IV (KMG-IV): sequencing the most valuable type-strain genomes for metagenomic binning, comparative biology and taxonomic classification.</title>
        <authorList>
            <person name="Goeker M."/>
        </authorList>
    </citation>
    <scope>NUCLEOTIDE SEQUENCE [LARGE SCALE GENOMIC DNA]</scope>
    <source>
        <strain evidence="1 2">DSM 23837</strain>
    </source>
</reference>
<gene>
    <name evidence="1" type="ORF">J2S08_001829</name>
</gene>
<evidence type="ECO:0000313" key="2">
    <source>
        <dbReference type="Proteomes" id="UP001223586"/>
    </source>
</evidence>
<protein>
    <recommendedName>
        <fullName evidence="3">ABC transporter ATP-binding protein</fullName>
    </recommendedName>
</protein>
<dbReference type="InterPro" id="IPR038667">
    <property type="entry name" value="XkdH-like_sf"/>
</dbReference>
<sequence length="118" mass="13772">MINYKHHRKAIEKTYEDKVSISRYEKFKVGGETKHELHVIYKDQPCRLSQKALGSNNQSDAQNDITYETKLFISPDLEILQGDEIEVTKGTMKRKYTAGEPFIYQSHQEVTLSREDYA</sequence>
<dbReference type="Proteomes" id="UP001223586">
    <property type="component" value="Unassembled WGS sequence"/>
</dbReference>
<evidence type="ECO:0000313" key="1">
    <source>
        <dbReference type="EMBL" id="MDQ0175993.1"/>
    </source>
</evidence>
<dbReference type="Gene3D" id="2.40.10.370">
    <property type="entry name" value="Protein of unknown function DUF3599"/>
    <property type="match status" value="1"/>
</dbReference>